<dbReference type="Gene3D" id="1.10.10.1400">
    <property type="entry name" value="Terminase, small subunit, N-terminal DNA-binding domain, HTH motif"/>
    <property type="match status" value="1"/>
</dbReference>
<dbReference type="PANTHER" id="PTHR41328">
    <property type="entry name" value="TERMINASE SMALL SUBUNIT-RELATED"/>
    <property type="match status" value="1"/>
</dbReference>
<dbReference type="GO" id="GO:0051276">
    <property type="term" value="P:chromosome organization"/>
    <property type="evidence" value="ECO:0007669"/>
    <property type="project" value="InterPro"/>
</dbReference>
<feature type="region of interest" description="Disordered" evidence="3">
    <location>
        <begin position="1"/>
        <end position="56"/>
    </location>
</feature>
<dbReference type="InterPro" id="IPR005335">
    <property type="entry name" value="Terminase_ssu"/>
</dbReference>
<proteinExistence type="predicted"/>
<dbReference type="InterPro" id="IPR038713">
    <property type="entry name" value="Terminase_Gp1_N_sf"/>
</dbReference>
<evidence type="ECO:0000256" key="2">
    <source>
        <dbReference type="ARBA" id="ARBA00023219"/>
    </source>
</evidence>
<gene>
    <name evidence="4" type="ORF">CTI11_19710</name>
</gene>
<name>A0A2G7T3V1_9FLAO</name>
<evidence type="ECO:0000313" key="4">
    <source>
        <dbReference type="EMBL" id="PII34612.1"/>
    </source>
</evidence>
<evidence type="ECO:0000256" key="3">
    <source>
        <dbReference type="SAM" id="MobiDB-lite"/>
    </source>
</evidence>
<dbReference type="AlphaFoldDB" id="A0A2G7T3V1"/>
<accession>A0A2G7T3V1</accession>
<sequence length="304" mass="33019">MAQRLAGKSEPPKKPLPKKPAAVKKAAGSAVPAKRSAAQKPARKVSLAKKHDGQALTPKQQRFVEEYLVDLNGAQAAVRAGYSVHTAKQIATENLAKPYLQAAIAEARKQQQERTQVSADRVLTEALNILVADPRELVEVKTGCCRHCFGEGNRYQRTVGEMNADRELWAVKGNAPADFDEQGGIGFNPLLEPNPDCPQCGGDGHSRVVTKDTRKLSTPARALYAGAKEGKYGIEVMFHDKVAILEKLFKHTGLYEKDNEQKSDPFMLKQMTDAERAVRLAALLNGGPGAAMLLATLAAKRSEK</sequence>
<dbReference type="PANTHER" id="PTHR41328:SF2">
    <property type="entry name" value="TERMINASE SMALL SUBUNIT"/>
    <property type="match status" value="1"/>
</dbReference>
<feature type="compositionally biased region" description="Low complexity" evidence="3">
    <location>
        <begin position="19"/>
        <end position="34"/>
    </location>
</feature>
<organism evidence="4">
    <name type="scientific">Chryseobacterium sp. B5</name>
    <dbReference type="NCBI Taxonomy" id="2050562"/>
    <lineage>
        <taxon>Bacteria</taxon>
        <taxon>Pseudomonadati</taxon>
        <taxon>Bacteroidota</taxon>
        <taxon>Flavobacteriia</taxon>
        <taxon>Flavobacteriales</taxon>
        <taxon>Weeksellaceae</taxon>
        <taxon>Chryseobacterium group</taxon>
        <taxon>Chryseobacterium</taxon>
    </lineage>
</organism>
<keyword evidence="1" id="KW-1188">Viral release from host cell</keyword>
<reference evidence="4" key="1">
    <citation type="submission" date="2017-10" db="EMBL/GenBank/DDBJ databases">
        <title>Chryseobacterium sp. B5 is a hydrocarbonoclastic and plant growth promoting bacterium.</title>
        <authorList>
            <person name="Thijs S."/>
            <person name="Gkorezis P."/>
            <person name="Van Hamme J."/>
        </authorList>
    </citation>
    <scope>NUCLEOTIDE SEQUENCE</scope>
    <source>
        <strain evidence="4">B5</strain>
    </source>
</reference>
<keyword evidence="2" id="KW-0231">Viral genome packaging</keyword>
<dbReference type="Pfam" id="PF03592">
    <property type="entry name" value="Terminase_2"/>
    <property type="match status" value="1"/>
</dbReference>
<evidence type="ECO:0000256" key="1">
    <source>
        <dbReference type="ARBA" id="ARBA00022612"/>
    </source>
</evidence>
<dbReference type="EMBL" id="PEKC01000092">
    <property type="protein sequence ID" value="PII34612.1"/>
    <property type="molecule type" value="Genomic_DNA"/>
</dbReference>
<dbReference type="InterPro" id="IPR052404">
    <property type="entry name" value="SPP1-like_terminase"/>
</dbReference>
<protein>
    <submittedName>
        <fullName evidence="4">Terminase</fullName>
    </submittedName>
</protein>
<comment type="caution">
    <text evidence="4">The sequence shown here is derived from an EMBL/GenBank/DDBJ whole genome shotgun (WGS) entry which is preliminary data.</text>
</comment>